<evidence type="ECO:0000313" key="1">
    <source>
        <dbReference type="EMBL" id="ARO88004.1"/>
    </source>
</evidence>
<reference evidence="1 2" key="1">
    <citation type="journal article" date="2015" name="Int. J. Syst. Evol. Microbiol.">
        <title>Nitrosospira lacus sp. nov., a psychrotolerant, ammonia-oxidizing bacterium from sandy lake sediment.</title>
        <authorList>
            <person name="Urakawa H."/>
            <person name="Garcia J.C."/>
            <person name="Nielsen J.L."/>
            <person name="Le V.Q."/>
            <person name="Kozlowski J.A."/>
            <person name="Stein L.Y."/>
            <person name="Lim C.K."/>
            <person name="Pommerening-Roser A."/>
            <person name="Martens-Habbena W."/>
            <person name="Stahl D.A."/>
            <person name="Klotz M.G."/>
        </authorList>
    </citation>
    <scope>NUCLEOTIDE SEQUENCE [LARGE SCALE GENOMIC DNA]</scope>
    <source>
        <strain evidence="1 2">APG3</strain>
    </source>
</reference>
<proteinExistence type="predicted"/>
<dbReference type="KEGG" id="nlc:EBAPG3_009610"/>
<protein>
    <submittedName>
        <fullName evidence="1">Type VI secretion-associated protein</fullName>
    </submittedName>
</protein>
<dbReference type="eggNOG" id="COG3913">
    <property type="taxonomic scope" value="Bacteria"/>
</dbReference>
<dbReference type="InterPro" id="IPR017748">
    <property type="entry name" value="TagF"/>
</dbReference>
<dbReference type="Gene3D" id="3.40.1730.10">
    <property type="entry name" value="pa0076 domain"/>
    <property type="match status" value="1"/>
</dbReference>
<organism evidence="1 2">
    <name type="scientific">Nitrosospira lacus</name>
    <dbReference type="NCBI Taxonomy" id="1288494"/>
    <lineage>
        <taxon>Bacteria</taxon>
        <taxon>Pseudomonadati</taxon>
        <taxon>Pseudomonadota</taxon>
        <taxon>Betaproteobacteria</taxon>
        <taxon>Nitrosomonadales</taxon>
        <taxon>Nitrosomonadaceae</taxon>
        <taxon>Nitrosospira</taxon>
    </lineage>
</organism>
<dbReference type="EMBL" id="CP021106">
    <property type="protein sequence ID" value="ARO88004.1"/>
    <property type="molecule type" value="Genomic_DNA"/>
</dbReference>
<dbReference type="AlphaFoldDB" id="A0A1W6SQA9"/>
<dbReference type="RefSeq" id="WP_081607230.1">
    <property type="nucleotide sequence ID" value="NZ_CP021106.3"/>
</dbReference>
<evidence type="ECO:0000313" key="2">
    <source>
        <dbReference type="Proteomes" id="UP000012179"/>
    </source>
</evidence>
<dbReference type="InterPro" id="IPR038225">
    <property type="entry name" value="TagF_sf"/>
</dbReference>
<keyword evidence="2" id="KW-1185">Reference proteome</keyword>
<dbReference type="Proteomes" id="UP000012179">
    <property type="component" value="Chromosome"/>
</dbReference>
<name>A0A1W6SQA9_9PROT</name>
<accession>A0A1W6SQA9</accession>
<dbReference type="PIRSF" id="PIRSF029287">
    <property type="entry name" value="UCP029287"/>
    <property type="match status" value="1"/>
</dbReference>
<sequence>MEEKHDSKSLPVVYKTLSAYMNSNNSTARSGCSGPDDSLIAGWYGKIPCLGDFISRRLPAGFIDTWDSWLQHAMAASRVELGEHWLDSYLTGPIWRFTLMPGVCGDTASIWAGVLMPSVDKVGRYFPLTIALRIDPRPGSMLALFSAQAWYGALERVALATLNINALPDDLDRNLSENPFPLFEPGGQRSNAQELAAWWTGEHTLMALTLPTENALADLFDTAAEDLLTSTSTGKSFWWAVAAEAGTTQLHCFSGLPPENYFTTMLKNNIPARMQRLSES</sequence>
<dbReference type="Pfam" id="PF09867">
    <property type="entry name" value="TagF_N"/>
    <property type="match status" value="1"/>
</dbReference>
<gene>
    <name evidence="1" type="ORF">EBAPG3_009610</name>
</gene>
<dbReference type="NCBIfam" id="TIGR03373">
    <property type="entry name" value="VI_minor_4"/>
    <property type="match status" value="1"/>
</dbReference>